<feature type="transmembrane region" description="Helical" evidence="6">
    <location>
        <begin position="366"/>
        <end position="387"/>
    </location>
</feature>
<dbReference type="GO" id="GO:0005886">
    <property type="term" value="C:plasma membrane"/>
    <property type="evidence" value="ECO:0007669"/>
    <property type="project" value="TreeGrafter"/>
</dbReference>
<gene>
    <name evidence="8" type="ordered locus">Bcep18194_A3481</name>
</gene>
<sequence>MDLTQVSSSHRASAQAPVMAPLFDDRPFLARLSLLDWLFALALVVGAGYALVHYNAHMDYYDKAVMIGTVPALITLGWRWKPARLMMASIAVLALLSIQIYQGDLARADSAFFLKYFLSSQSAILWMSALFVLATIFYWIGLLARSESGSAIGQKLTWVAVLMGFTGLMVRWYESYLIGADVGHIPVSNLYEVFVLFSLITALLYLYYEGHYGTRALGAFVLLVISAAVGFLMWYSVARDAQQIQPLVPALQSWWMKIHVPANFIGYGSFALSAMVSVAYLMKERGVLADRLPTLEVLDDVMYKSIAVGFAFFTIATILGALWAAEAWGGYWSWDPKETWALIVWLNYAAWLHMRLMKGLRGTVAAWWALTGLLVTTFAFLGVNMFLSGLHSYGKL</sequence>
<name>Q39KD3_BURL3</name>
<dbReference type="GeneID" id="45093398"/>
<keyword evidence="4 6" id="KW-1133">Transmembrane helix</keyword>
<dbReference type="EMBL" id="CP000151">
    <property type="protein sequence ID" value="ABB07083.1"/>
    <property type="molecule type" value="Genomic_DNA"/>
</dbReference>
<keyword evidence="9" id="KW-1185">Reference proteome</keyword>
<keyword evidence="5 6" id="KW-0472">Membrane</keyword>
<evidence type="ECO:0000256" key="4">
    <source>
        <dbReference type="ARBA" id="ARBA00022989"/>
    </source>
</evidence>
<dbReference type="GO" id="GO:0017004">
    <property type="term" value="P:cytochrome complex assembly"/>
    <property type="evidence" value="ECO:0007669"/>
    <property type="project" value="UniProtKB-KW"/>
</dbReference>
<dbReference type="PANTHER" id="PTHR30071">
    <property type="entry name" value="HEME EXPORTER PROTEIN C"/>
    <property type="match status" value="1"/>
</dbReference>
<dbReference type="HOGENOM" id="CLU_049710_2_1_4"/>
<accession>Q39KD3</accession>
<dbReference type="PATRIC" id="fig|482957.22.peg.323"/>
<evidence type="ECO:0000256" key="2">
    <source>
        <dbReference type="ARBA" id="ARBA00022692"/>
    </source>
</evidence>
<dbReference type="InterPro" id="IPR045062">
    <property type="entry name" value="Cyt_c_biogenesis_CcsA/CcmC"/>
</dbReference>
<dbReference type="InterPro" id="IPR002541">
    <property type="entry name" value="Cyt_c_assembly"/>
</dbReference>
<dbReference type="RefSeq" id="WP_011350686.1">
    <property type="nucleotide sequence ID" value="NC_007510.1"/>
</dbReference>
<feature type="transmembrane region" description="Helical" evidence="6">
    <location>
        <begin position="123"/>
        <end position="144"/>
    </location>
</feature>
<feature type="transmembrane region" description="Helical" evidence="6">
    <location>
        <begin position="156"/>
        <end position="173"/>
    </location>
</feature>
<dbReference type="AlphaFoldDB" id="Q39KD3"/>
<feature type="domain" description="Cytochrome c assembly protein" evidence="7">
    <location>
        <begin position="187"/>
        <end position="391"/>
    </location>
</feature>
<dbReference type="InterPro" id="IPR017562">
    <property type="entry name" value="Cyt_c_biogenesis_CcsA"/>
</dbReference>
<keyword evidence="2 6" id="KW-0812">Transmembrane</keyword>
<proteinExistence type="predicted"/>
<feature type="transmembrane region" description="Helical" evidence="6">
    <location>
        <begin position="185"/>
        <end position="207"/>
    </location>
</feature>
<feature type="transmembrane region" description="Helical" evidence="6">
    <location>
        <begin position="85"/>
        <end position="103"/>
    </location>
</feature>
<keyword evidence="3" id="KW-0201">Cytochrome c-type biogenesis</keyword>
<evidence type="ECO:0000256" key="1">
    <source>
        <dbReference type="ARBA" id="ARBA00004141"/>
    </source>
</evidence>
<feature type="transmembrane region" description="Helical" evidence="6">
    <location>
        <begin position="337"/>
        <end position="354"/>
    </location>
</feature>
<feature type="transmembrane region" description="Helical" evidence="6">
    <location>
        <begin position="219"/>
        <end position="238"/>
    </location>
</feature>
<evidence type="ECO:0000259" key="7">
    <source>
        <dbReference type="Pfam" id="PF01578"/>
    </source>
</evidence>
<feature type="transmembrane region" description="Helical" evidence="6">
    <location>
        <begin position="258"/>
        <end position="281"/>
    </location>
</feature>
<dbReference type="KEGG" id="bur:Bcep18194_A3481"/>
<organism evidence="8 9">
    <name type="scientific">Burkholderia lata (strain ATCC 17760 / DSM 23089 / LMG 22485 / NCIMB 9086 / R18194 / 383)</name>
    <dbReference type="NCBI Taxonomy" id="482957"/>
    <lineage>
        <taxon>Bacteria</taxon>
        <taxon>Pseudomonadati</taxon>
        <taxon>Pseudomonadota</taxon>
        <taxon>Betaproteobacteria</taxon>
        <taxon>Burkholderiales</taxon>
        <taxon>Burkholderiaceae</taxon>
        <taxon>Burkholderia</taxon>
        <taxon>Burkholderia cepacia complex</taxon>
    </lineage>
</organism>
<feature type="transmembrane region" description="Helical" evidence="6">
    <location>
        <begin position="301"/>
        <end position="325"/>
    </location>
</feature>
<evidence type="ECO:0000313" key="8">
    <source>
        <dbReference type="EMBL" id="ABB07083.1"/>
    </source>
</evidence>
<protein>
    <submittedName>
        <fullName evidence="8">Cytochrome c assembly protein</fullName>
    </submittedName>
</protein>
<evidence type="ECO:0000256" key="3">
    <source>
        <dbReference type="ARBA" id="ARBA00022748"/>
    </source>
</evidence>
<evidence type="ECO:0000256" key="5">
    <source>
        <dbReference type="ARBA" id="ARBA00023136"/>
    </source>
</evidence>
<dbReference type="Proteomes" id="UP000002705">
    <property type="component" value="Chromosome 1"/>
</dbReference>
<dbReference type="NCBIfam" id="TIGR03144">
    <property type="entry name" value="cytochr_II_ccsB"/>
    <property type="match status" value="1"/>
</dbReference>
<dbReference type="GO" id="GO:0020037">
    <property type="term" value="F:heme binding"/>
    <property type="evidence" value="ECO:0007669"/>
    <property type="project" value="InterPro"/>
</dbReference>
<dbReference type="PANTHER" id="PTHR30071:SF1">
    <property type="entry name" value="CYTOCHROME B_B6 PROTEIN-RELATED"/>
    <property type="match status" value="1"/>
</dbReference>
<evidence type="ECO:0000256" key="6">
    <source>
        <dbReference type="SAM" id="Phobius"/>
    </source>
</evidence>
<comment type="subcellular location">
    <subcellularLocation>
        <location evidence="1">Membrane</location>
        <topology evidence="1">Multi-pass membrane protein</topology>
    </subcellularLocation>
</comment>
<reference evidence="8" key="1">
    <citation type="submission" date="2009-01" db="EMBL/GenBank/DDBJ databases">
        <title>Complete sequence of chromosome 1 of Burkholderia sp. 383.</title>
        <authorList>
            <consortium name="US DOE Joint Genome Institute"/>
            <person name="Copeland A."/>
            <person name="Lucas S."/>
            <person name="Lapidus A."/>
            <person name="Barry K."/>
            <person name="Detter J.C."/>
            <person name="Glavina T."/>
            <person name="Hammon N."/>
            <person name="Israni S."/>
            <person name="Pitluck S."/>
            <person name="Chain P."/>
            <person name="Malfatti S."/>
            <person name="Shin M."/>
            <person name="Vergez L."/>
            <person name="Schmutz J."/>
            <person name="Larimer F."/>
            <person name="Land M."/>
            <person name="Kyrpides N."/>
            <person name="Lykidis A."/>
            <person name="Richardson P."/>
        </authorList>
    </citation>
    <scope>NUCLEOTIDE SEQUENCE</scope>
    <source>
        <strain evidence="8">383</strain>
    </source>
</reference>
<feature type="transmembrane region" description="Helical" evidence="6">
    <location>
        <begin position="34"/>
        <end position="54"/>
    </location>
</feature>
<evidence type="ECO:0000313" key="9">
    <source>
        <dbReference type="Proteomes" id="UP000002705"/>
    </source>
</evidence>
<dbReference type="Pfam" id="PF01578">
    <property type="entry name" value="Cytochrom_C_asm"/>
    <property type="match status" value="1"/>
</dbReference>